<dbReference type="InterPro" id="IPR007138">
    <property type="entry name" value="ABM_dom"/>
</dbReference>
<comment type="caution">
    <text evidence="2">The sequence shown here is derived from an EMBL/GenBank/DDBJ whole genome shotgun (WGS) entry which is preliminary data.</text>
</comment>
<dbReference type="GeneID" id="84692448"/>
<reference evidence="2 3" key="1">
    <citation type="submission" date="2021-01" db="EMBL/GenBank/DDBJ databases">
        <title>Complete genome sequence of Pantoea eucrina OB49, a heavy metal tolerant bacterium with PGPR potential isolated from wheat in Algeria.</title>
        <authorList>
            <person name="Lekired A."/>
            <person name="Ouzari I.H."/>
        </authorList>
    </citation>
    <scope>NUCLEOTIDE SEQUENCE [LARGE SCALE GENOMIC DNA]</scope>
    <source>
        <strain evidence="2 3">OB49</strain>
    </source>
</reference>
<dbReference type="RefSeq" id="WP_039380197.1">
    <property type="nucleotide sequence ID" value="NZ_CP083448.1"/>
</dbReference>
<keyword evidence="2" id="KW-0503">Monooxygenase</keyword>
<feature type="domain" description="ABM" evidence="1">
    <location>
        <begin position="2"/>
        <end position="98"/>
    </location>
</feature>
<keyword evidence="3" id="KW-1185">Reference proteome</keyword>
<organism evidence="2 3">
    <name type="scientific">Pantoea eucrina</name>
    <dbReference type="NCBI Taxonomy" id="472693"/>
    <lineage>
        <taxon>Bacteria</taxon>
        <taxon>Pseudomonadati</taxon>
        <taxon>Pseudomonadota</taxon>
        <taxon>Gammaproteobacteria</taxon>
        <taxon>Enterobacterales</taxon>
        <taxon>Erwiniaceae</taxon>
        <taxon>Pantoea</taxon>
    </lineage>
</organism>
<dbReference type="Proteomes" id="UP000809137">
    <property type="component" value="Unassembled WGS sequence"/>
</dbReference>
<evidence type="ECO:0000313" key="3">
    <source>
        <dbReference type="Proteomes" id="UP000809137"/>
    </source>
</evidence>
<dbReference type="Pfam" id="PF03992">
    <property type="entry name" value="ABM"/>
    <property type="match status" value="1"/>
</dbReference>
<name>A0ABS1Z474_9GAMM</name>
<dbReference type="PANTHER" id="PTHR33336:SF3">
    <property type="entry name" value="ABM DOMAIN-CONTAINING PROTEIN"/>
    <property type="match status" value="1"/>
</dbReference>
<gene>
    <name evidence="2" type="ORF">JJB79_05230</name>
</gene>
<protein>
    <submittedName>
        <fullName evidence="2">Antibiotic biosynthesis monooxygenase</fullName>
    </submittedName>
</protein>
<dbReference type="PROSITE" id="PS51725">
    <property type="entry name" value="ABM"/>
    <property type="match status" value="1"/>
</dbReference>
<evidence type="ECO:0000259" key="1">
    <source>
        <dbReference type="PROSITE" id="PS51725"/>
    </source>
</evidence>
<accession>A0ABS1Z474</accession>
<dbReference type="SUPFAM" id="SSF54909">
    <property type="entry name" value="Dimeric alpha+beta barrel"/>
    <property type="match status" value="1"/>
</dbReference>
<dbReference type="PANTHER" id="PTHR33336">
    <property type="entry name" value="QUINOL MONOOXYGENASE YGIN-RELATED"/>
    <property type="match status" value="1"/>
</dbReference>
<dbReference type="EMBL" id="JAFCXS010000002">
    <property type="protein sequence ID" value="MBM0746823.1"/>
    <property type="molecule type" value="Genomic_DNA"/>
</dbReference>
<evidence type="ECO:0000313" key="2">
    <source>
        <dbReference type="EMBL" id="MBM0746823.1"/>
    </source>
</evidence>
<proteinExistence type="predicted"/>
<dbReference type="Gene3D" id="3.30.70.100">
    <property type="match status" value="1"/>
</dbReference>
<dbReference type="GO" id="GO:0004497">
    <property type="term" value="F:monooxygenase activity"/>
    <property type="evidence" value="ECO:0007669"/>
    <property type="project" value="UniProtKB-KW"/>
</dbReference>
<keyword evidence="2" id="KW-0560">Oxidoreductase</keyword>
<dbReference type="InterPro" id="IPR011008">
    <property type="entry name" value="Dimeric_a/b-barrel"/>
</dbReference>
<dbReference type="InterPro" id="IPR050744">
    <property type="entry name" value="AI-2_Isomerase_LsrG"/>
</dbReference>
<sequence length="102" mass="11588">MLTVVAEICVKPGRRQAVLDAINELIPAVLQEEGCHQYDALLDHQAQVPWKQNSPDSIFMLEQWASLRALEQHQQMPHMDAHRARIKDDVVDVKILVLEPAS</sequence>